<name>A0ACD3AH79_9AGAR</name>
<gene>
    <name evidence="1" type="ORF">BDN72DRAFT_962869</name>
</gene>
<sequence>MVSCAPHDKVEEEILDGYQQSYSIDDISKAEQVYDRVEGELCTDLPEDGPFAFVKKFFDQNQEIIETTAIGLASLTSEGKSIETAVNNFFRTAEVIIKGLDALAQIHPAIGVAVIAFKLVATFDMTRRENNAKVLALKAEMQNMMAVLFELRHFRDPTEAGPDGLPLGARIQTLMVKIANDIKNAGSACDAYLRKSFLARTLKSKIYESRLADFGAIFEGNKADLQRALSLHTARGVDAANEKLGSMENKVDQILQIFQQLNSPREKELQEFIEKNGGSKACIEDDALLEKLVSKGGETLTGVSGLVGRGDDRWNARQVLLKELQEDVGEMFKKNLVIFEKKLVIQLDQLEAIRKSTGDIVDMLSLHERVLDNDLRTIWKEMGWKGSVKARYFVLALHDYFSHQSSRSESNIPSETSTRVVASPTRSLITNHSPAWFDDKWTLSYVNVAHVQPILEAVDDDGSGFVSINEVNTFVASRPPEWTLLQWLAYWAAGWQISISSYKRKIYMQVRKIFSLLDRIIPANRIIVEAYLKSGPLIRLEHILRSTQAIETTQHHPSLVKLVDIFEEVEEERLGNNLASVAYDVDSVETVALVTGPGRIERYLLPLVHLLLKRDLGIIMLASKYVLGDEELSARSRSLDSVFRAVDERVERITGIFKQINADINARLGIFAFGMASLPIFRSFQNYYDKVYGVDQVHIIARAHNSFLKSSSDPFEDGDPNLQHTVDSTELKVTPIDLNALEKDSMDPPNPFQMGIYSTRVPSWFNRTANRHGADGQILGVGQTWSDSLTINGTLGEENNLRFYVEANDDPPLLCEGKFDPIRQRIEGWWTVSSESDSDTAPFNGGVHDQTILFLRTPSRLHRFLYSPNDFAKNPARARWTFACNAIMHEVRRKAWSWTHFKSRISEIKRFVELHIRWTLDMSEITPNNPLSDEEDHELVAIHRDFDVRAARLCKELTMFHIHRIMVDHKEFLCDSCQRSIYETRIICLVCLTRSFEENVNLCKACLTASVSWHDVIHNPTHSMIKYEHIVFDYDEVWSSRTIAGHVKTILKFLAGFVGLAIHIPSSAPLVKKQGFPLRYTMLTNSVTH</sequence>
<evidence type="ECO:0000313" key="1">
    <source>
        <dbReference type="EMBL" id="TFK64974.1"/>
    </source>
</evidence>
<organism evidence="1 2">
    <name type="scientific">Pluteus cervinus</name>
    <dbReference type="NCBI Taxonomy" id="181527"/>
    <lineage>
        <taxon>Eukaryota</taxon>
        <taxon>Fungi</taxon>
        <taxon>Dikarya</taxon>
        <taxon>Basidiomycota</taxon>
        <taxon>Agaricomycotina</taxon>
        <taxon>Agaricomycetes</taxon>
        <taxon>Agaricomycetidae</taxon>
        <taxon>Agaricales</taxon>
        <taxon>Pluteineae</taxon>
        <taxon>Pluteaceae</taxon>
        <taxon>Pluteus</taxon>
    </lineage>
</organism>
<evidence type="ECO:0000313" key="2">
    <source>
        <dbReference type="Proteomes" id="UP000308600"/>
    </source>
</evidence>
<dbReference type="Proteomes" id="UP000308600">
    <property type="component" value="Unassembled WGS sequence"/>
</dbReference>
<reference evidence="1 2" key="1">
    <citation type="journal article" date="2019" name="Nat. Ecol. Evol.">
        <title>Megaphylogeny resolves global patterns of mushroom evolution.</title>
        <authorList>
            <person name="Varga T."/>
            <person name="Krizsan K."/>
            <person name="Foldi C."/>
            <person name="Dima B."/>
            <person name="Sanchez-Garcia M."/>
            <person name="Sanchez-Ramirez S."/>
            <person name="Szollosi G.J."/>
            <person name="Szarkandi J.G."/>
            <person name="Papp V."/>
            <person name="Albert L."/>
            <person name="Andreopoulos W."/>
            <person name="Angelini C."/>
            <person name="Antonin V."/>
            <person name="Barry K.W."/>
            <person name="Bougher N.L."/>
            <person name="Buchanan P."/>
            <person name="Buyck B."/>
            <person name="Bense V."/>
            <person name="Catcheside P."/>
            <person name="Chovatia M."/>
            <person name="Cooper J."/>
            <person name="Damon W."/>
            <person name="Desjardin D."/>
            <person name="Finy P."/>
            <person name="Geml J."/>
            <person name="Haridas S."/>
            <person name="Hughes K."/>
            <person name="Justo A."/>
            <person name="Karasinski D."/>
            <person name="Kautmanova I."/>
            <person name="Kiss B."/>
            <person name="Kocsube S."/>
            <person name="Kotiranta H."/>
            <person name="LaButti K.M."/>
            <person name="Lechner B.E."/>
            <person name="Liimatainen K."/>
            <person name="Lipzen A."/>
            <person name="Lukacs Z."/>
            <person name="Mihaltcheva S."/>
            <person name="Morgado L.N."/>
            <person name="Niskanen T."/>
            <person name="Noordeloos M.E."/>
            <person name="Ohm R.A."/>
            <person name="Ortiz-Santana B."/>
            <person name="Ovrebo C."/>
            <person name="Racz N."/>
            <person name="Riley R."/>
            <person name="Savchenko A."/>
            <person name="Shiryaev A."/>
            <person name="Soop K."/>
            <person name="Spirin V."/>
            <person name="Szebenyi C."/>
            <person name="Tomsovsky M."/>
            <person name="Tulloss R.E."/>
            <person name="Uehling J."/>
            <person name="Grigoriev I.V."/>
            <person name="Vagvolgyi C."/>
            <person name="Papp T."/>
            <person name="Martin F.M."/>
            <person name="Miettinen O."/>
            <person name="Hibbett D.S."/>
            <person name="Nagy L.G."/>
        </authorList>
    </citation>
    <scope>NUCLEOTIDE SEQUENCE [LARGE SCALE GENOMIC DNA]</scope>
    <source>
        <strain evidence="1 2">NL-1719</strain>
    </source>
</reference>
<accession>A0ACD3AH79</accession>
<keyword evidence="2" id="KW-1185">Reference proteome</keyword>
<protein>
    <submittedName>
        <fullName evidence="1">Uncharacterized protein</fullName>
    </submittedName>
</protein>
<proteinExistence type="predicted"/>
<dbReference type="EMBL" id="ML208453">
    <property type="protein sequence ID" value="TFK64974.1"/>
    <property type="molecule type" value="Genomic_DNA"/>
</dbReference>